<dbReference type="Proteomes" id="UP001270362">
    <property type="component" value="Unassembled WGS sequence"/>
</dbReference>
<gene>
    <name evidence="1" type="ORF">B0T22DRAFT_497860</name>
</gene>
<organism evidence="1 2">
    <name type="scientific">Podospora appendiculata</name>
    <dbReference type="NCBI Taxonomy" id="314037"/>
    <lineage>
        <taxon>Eukaryota</taxon>
        <taxon>Fungi</taxon>
        <taxon>Dikarya</taxon>
        <taxon>Ascomycota</taxon>
        <taxon>Pezizomycotina</taxon>
        <taxon>Sordariomycetes</taxon>
        <taxon>Sordariomycetidae</taxon>
        <taxon>Sordariales</taxon>
        <taxon>Podosporaceae</taxon>
        <taxon>Podospora</taxon>
    </lineage>
</organism>
<accession>A0AAE0X835</accession>
<reference evidence="1" key="2">
    <citation type="submission" date="2023-06" db="EMBL/GenBank/DDBJ databases">
        <authorList>
            <consortium name="Lawrence Berkeley National Laboratory"/>
            <person name="Haridas S."/>
            <person name="Hensen N."/>
            <person name="Bonometti L."/>
            <person name="Westerberg I."/>
            <person name="Brannstrom I.O."/>
            <person name="Guillou S."/>
            <person name="Cros-Aarteil S."/>
            <person name="Calhoun S."/>
            <person name="Kuo A."/>
            <person name="Mondo S."/>
            <person name="Pangilinan J."/>
            <person name="Riley R."/>
            <person name="Labutti K."/>
            <person name="Andreopoulos B."/>
            <person name="Lipzen A."/>
            <person name="Chen C."/>
            <person name="Yanf M."/>
            <person name="Daum C."/>
            <person name="Ng V."/>
            <person name="Clum A."/>
            <person name="Steindorff A."/>
            <person name="Ohm R."/>
            <person name="Martin F."/>
            <person name="Silar P."/>
            <person name="Natvig D."/>
            <person name="Lalanne C."/>
            <person name="Gautier V."/>
            <person name="Ament-Velasquez S.L."/>
            <person name="Kruys A."/>
            <person name="Hutchinson M.I."/>
            <person name="Powell A.J."/>
            <person name="Barry K."/>
            <person name="Miller A.N."/>
            <person name="Grigoriev I.V."/>
            <person name="Debuchy R."/>
            <person name="Gladieux P."/>
            <person name="Thoren M.H."/>
            <person name="Johannesson H."/>
        </authorList>
    </citation>
    <scope>NUCLEOTIDE SEQUENCE</scope>
    <source>
        <strain evidence="1">CBS 314.62</strain>
    </source>
</reference>
<name>A0AAE0X835_9PEZI</name>
<keyword evidence="2" id="KW-1185">Reference proteome</keyword>
<protein>
    <submittedName>
        <fullName evidence="1">Nucleoside-diphosphate-sugar epimerase</fullName>
    </submittedName>
</protein>
<dbReference type="PANTHER" id="PTHR14097:SF9">
    <property type="entry name" value="EPIMERASE, PUTATIVE (AFU_ORTHOLOGUE AFUA_8G07320)-RELATED"/>
    <property type="match status" value="1"/>
</dbReference>
<reference evidence="1" key="1">
    <citation type="journal article" date="2023" name="Mol. Phylogenet. Evol.">
        <title>Genome-scale phylogeny and comparative genomics of the fungal order Sordariales.</title>
        <authorList>
            <person name="Hensen N."/>
            <person name="Bonometti L."/>
            <person name="Westerberg I."/>
            <person name="Brannstrom I.O."/>
            <person name="Guillou S."/>
            <person name="Cros-Aarteil S."/>
            <person name="Calhoun S."/>
            <person name="Haridas S."/>
            <person name="Kuo A."/>
            <person name="Mondo S."/>
            <person name="Pangilinan J."/>
            <person name="Riley R."/>
            <person name="LaButti K."/>
            <person name="Andreopoulos B."/>
            <person name="Lipzen A."/>
            <person name="Chen C."/>
            <person name="Yan M."/>
            <person name="Daum C."/>
            <person name="Ng V."/>
            <person name="Clum A."/>
            <person name="Steindorff A."/>
            <person name="Ohm R.A."/>
            <person name="Martin F."/>
            <person name="Silar P."/>
            <person name="Natvig D.O."/>
            <person name="Lalanne C."/>
            <person name="Gautier V."/>
            <person name="Ament-Velasquez S.L."/>
            <person name="Kruys A."/>
            <person name="Hutchinson M.I."/>
            <person name="Powell A.J."/>
            <person name="Barry K."/>
            <person name="Miller A.N."/>
            <person name="Grigoriev I.V."/>
            <person name="Debuchy R."/>
            <person name="Gladieux P."/>
            <person name="Hiltunen Thoren M."/>
            <person name="Johannesson H."/>
        </authorList>
    </citation>
    <scope>NUCLEOTIDE SEQUENCE</scope>
    <source>
        <strain evidence="1">CBS 314.62</strain>
    </source>
</reference>
<sequence length="230" mass="24974">MKVILTGATGLAGAEVLARCIAHPSITSIIVLSRRPLPNPPNPKVHTVIATDDDYLTYDKPAIRQATAGADACIWSLGDPWADVATARTISFDYPLAAARVFSQRHKETQTQTGGDGKGEKFRFVYLSGGAVERDQSKPLWFLQDERKIRGQAEVALLAYAKEHADALDAYILKPGIFLRKEFKVVDLVTRLAPSVRVVLLAKVLVETALNGAKEDTLLNGAIVAQGKKL</sequence>
<dbReference type="SUPFAM" id="SSF51735">
    <property type="entry name" value="NAD(P)-binding Rossmann-fold domains"/>
    <property type="match status" value="1"/>
</dbReference>
<dbReference type="AlphaFoldDB" id="A0AAE0X835"/>
<comment type="caution">
    <text evidence="1">The sequence shown here is derived from an EMBL/GenBank/DDBJ whole genome shotgun (WGS) entry which is preliminary data.</text>
</comment>
<proteinExistence type="predicted"/>
<dbReference type="EMBL" id="JAULSO010000002">
    <property type="protein sequence ID" value="KAK3687419.1"/>
    <property type="molecule type" value="Genomic_DNA"/>
</dbReference>
<dbReference type="Gene3D" id="3.40.50.720">
    <property type="entry name" value="NAD(P)-binding Rossmann-like Domain"/>
    <property type="match status" value="1"/>
</dbReference>
<evidence type="ECO:0000313" key="1">
    <source>
        <dbReference type="EMBL" id="KAK3687419.1"/>
    </source>
</evidence>
<dbReference type="InterPro" id="IPR036291">
    <property type="entry name" value="NAD(P)-bd_dom_sf"/>
</dbReference>
<dbReference type="PANTHER" id="PTHR14097">
    <property type="entry name" value="OXIDOREDUCTASE HTATIP2"/>
    <property type="match status" value="1"/>
</dbReference>
<evidence type="ECO:0000313" key="2">
    <source>
        <dbReference type="Proteomes" id="UP001270362"/>
    </source>
</evidence>